<evidence type="ECO:0000313" key="1">
    <source>
        <dbReference type="EMBL" id="KAJ8013599.1"/>
    </source>
</evidence>
<reference evidence="1" key="1">
    <citation type="submission" date="2021-05" db="EMBL/GenBank/DDBJ databases">
        <authorList>
            <person name="Pan Q."/>
            <person name="Jouanno E."/>
            <person name="Zahm M."/>
            <person name="Klopp C."/>
            <person name="Cabau C."/>
            <person name="Louis A."/>
            <person name="Berthelot C."/>
            <person name="Parey E."/>
            <person name="Roest Crollius H."/>
            <person name="Montfort J."/>
            <person name="Robinson-Rechavi M."/>
            <person name="Bouchez O."/>
            <person name="Lampietro C."/>
            <person name="Lopez Roques C."/>
            <person name="Donnadieu C."/>
            <person name="Postlethwait J."/>
            <person name="Bobe J."/>
            <person name="Dillon D."/>
            <person name="Chandos A."/>
            <person name="von Hippel F."/>
            <person name="Guiguen Y."/>
        </authorList>
    </citation>
    <scope>NUCLEOTIDE SEQUENCE</scope>
    <source>
        <strain evidence="1">YG-Jan2019</strain>
    </source>
</reference>
<comment type="caution">
    <text evidence="1">The sequence shown here is derived from an EMBL/GenBank/DDBJ whole genome shotgun (WGS) entry which is preliminary data.</text>
</comment>
<dbReference type="Proteomes" id="UP001157502">
    <property type="component" value="Chromosome 3"/>
</dbReference>
<evidence type="ECO:0000313" key="2">
    <source>
        <dbReference type="Proteomes" id="UP001157502"/>
    </source>
</evidence>
<sequence length="130" mass="14010">MKVAAQGGRGGGGLTDSGPIAGALEAASEEVERVCVSPPQILTKTDTHGSSFRPGSRALDLKAKWQRRRSAWPVIRSKWHRCRGCRTHPGTGPGGRHSSLAAQPKLWTARSNGQLGINLFVFHYLIIMAL</sequence>
<gene>
    <name evidence="1" type="ORF">DPEC_G00031440</name>
</gene>
<accession>A0ACC2HC85</accession>
<proteinExistence type="predicted"/>
<name>A0ACC2HC85_DALPE</name>
<dbReference type="EMBL" id="CM055730">
    <property type="protein sequence ID" value="KAJ8013599.1"/>
    <property type="molecule type" value="Genomic_DNA"/>
</dbReference>
<organism evidence="1 2">
    <name type="scientific">Dallia pectoralis</name>
    <name type="common">Alaska blackfish</name>
    <dbReference type="NCBI Taxonomy" id="75939"/>
    <lineage>
        <taxon>Eukaryota</taxon>
        <taxon>Metazoa</taxon>
        <taxon>Chordata</taxon>
        <taxon>Craniata</taxon>
        <taxon>Vertebrata</taxon>
        <taxon>Euteleostomi</taxon>
        <taxon>Actinopterygii</taxon>
        <taxon>Neopterygii</taxon>
        <taxon>Teleostei</taxon>
        <taxon>Protacanthopterygii</taxon>
        <taxon>Esociformes</taxon>
        <taxon>Umbridae</taxon>
        <taxon>Dallia</taxon>
    </lineage>
</organism>
<protein>
    <submittedName>
        <fullName evidence="1">Uncharacterized protein</fullName>
    </submittedName>
</protein>
<keyword evidence="2" id="KW-1185">Reference proteome</keyword>